<evidence type="ECO:0000256" key="1">
    <source>
        <dbReference type="SAM" id="Phobius"/>
    </source>
</evidence>
<gene>
    <name evidence="2" type="ORF">QQM35_06030</name>
</gene>
<keyword evidence="1" id="KW-0472">Membrane</keyword>
<keyword evidence="3" id="KW-1185">Reference proteome</keyword>
<dbReference type="EMBL" id="CP128355">
    <property type="protein sequence ID" value="XAF69633.1"/>
    <property type="molecule type" value="Genomic_DNA"/>
</dbReference>
<name>A0ABZ3EA66_9STAP</name>
<dbReference type="Proteomes" id="UP001436297">
    <property type="component" value="Chromosome"/>
</dbReference>
<proteinExistence type="predicted"/>
<feature type="transmembrane region" description="Helical" evidence="1">
    <location>
        <begin position="108"/>
        <end position="130"/>
    </location>
</feature>
<protein>
    <recommendedName>
        <fullName evidence="4">DUF2951 family protein</fullName>
    </recommendedName>
</protein>
<reference evidence="2 3" key="1">
    <citation type="journal article" date="2024" name="Pathogens">
        <title>Staphylococcus hsinchuensis sp. nov., Isolated from Soymilk.</title>
        <authorList>
            <person name="Wang Y.T."/>
            <person name="Lin Y.C."/>
            <person name="Hsieh Y.H."/>
            <person name="Lin Y.T."/>
            <person name="Hamada M."/>
            <person name="Chen C.C."/>
            <person name="Liou J.S."/>
            <person name="Lee A.Y."/>
            <person name="Zhang W.L."/>
            <person name="Chen Y.T."/>
            <person name="Huang C.H."/>
        </authorList>
    </citation>
    <scope>NUCLEOTIDE SEQUENCE [LARGE SCALE GENOMIC DNA]</scope>
    <source>
        <strain evidence="2 3">H164</strain>
    </source>
</reference>
<keyword evidence="1" id="KW-0812">Transmembrane</keyword>
<sequence>MTDDTKFVLKHEYERDKGKIYERFNHDEIKYNEKFSELNNKIERQTDLQQRMLDSQERQEKNGEKLNTTMEKIGSEFLDIKYKVQSHDEKLSIVQGVINEKEKGNAQIIGIILTGIFGVISAAIGAAKIFF</sequence>
<organism evidence="2 3">
    <name type="scientific">Staphylococcus hsinchuensis</name>
    <dbReference type="NCBI Taxonomy" id="3051183"/>
    <lineage>
        <taxon>Bacteria</taxon>
        <taxon>Bacillati</taxon>
        <taxon>Bacillota</taxon>
        <taxon>Bacilli</taxon>
        <taxon>Bacillales</taxon>
        <taxon>Staphylococcaceae</taxon>
        <taxon>Staphylococcus</taxon>
    </lineage>
</organism>
<evidence type="ECO:0000313" key="2">
    <source>
        <dbReference type="EMBL" id="XAF69633.1"/>
    </source>
</evidence>
<keyword evidence="1" id="KW-1133">Transmembrane helix</keyword>
<evidence type="ECO:0000313" key="3">
    <source>
        <dbReference type="Proteomes" id="UP001436297"/>
    </source>
</evidence>
<dbReference type="RefSeq" id="WP_342610267.1">
    <property type="nucleotide sequence ID" value="NZ_CP128355.1"/>
</dbReference>
<evidence type="ECO:0008006" key="4">
    <source>
        <dbReference type="Google" id="ProtNLM"/>
    </source>
</evidence>
<accession>A0ABZ3EA66</accession>